<sequence>MFLLRKLQITVAFFFLSFFTPVQEIEIIFYRQSYDPGPFINSY</sequence>
<protein>
    <submittedName>
        <fullName evidence="1">Uncharacterized protein</fullName>
    </submittedName>
</protein>
<organism evidence="1">
    <name type="scientific">Anguilla anguilla</name>
    <name type="common">European freshwater eel</name>
    <name type="synonym">Muraena anguilla</name>
    <dbReference type="NCBI Taxonomy" id="7936"/>
    <lineage>
        <taxon>Eukaryota</taxon>
        <taxon>Metazoa</taxon>
        <taxon>Chordata</taxon>
        <taxon>Craniata</taxon>
        <taxon>Vertebrata</taxon>
        <taxon>Euteleostomi</taxon>
        <taxon>Actinopterygii</taxon>
        <taxon>Neopterygii</taxon>
        <taxon>Teleostei</taxon>
        <taxon>Anguilliformes</taxon>
        <taxon>Anguillidae</taxon>
        <taxon>Anguilla</taxon>
    </lineage>
</organism>
<evidence type="ECO:0000313" key="1">
    <source>
        <dbReference type="EMBL" id="JAH31594.1"/>
    </source>
</evidence>
<accession>A0A0E9RR17</accession>
<reference evidence="1" key="1">
    <citation type="submission" date="2014-11" db="EMBL/GenBank/DDBJ databases">
        <authorList>
            <person name="Amaro Gonzalez C."/>
        </authorList>
    </citation>
    <scope>NUCLEOTIDE SEQUENCE</scope>
</reference>
<name>A0A0E9RR17_ANGAN</name>
<dbReference type="EMBL" id="GBXM01076983">
    <property type="protein sequence ID" value="JAH31594.1"/>
    <property type="molecule type" value="Transcribed_RNA"/>
</dbReference>
<dbReference type="AlphaFoldDB" id="A0A0E9RR17"/>
<proteinExistence type="predicted"/>
<reference evidence="1" key="2">
    <citation type="journal article" date="2015" name="Fish Shellfish Immunol.">
        <title>Early steps in the European eel (Anguilla anguilla)-Vibrio vulnificus interaction in the gills: Role of the RtxA13 toxin.</title>
        <authorList>
            <person name="Callol A."/>
            <person name="Pajuelo D."/>
            <person name="Ebbesson L."/>
            <person name="Teles M."/>
            <person name="MacKenzie S."/>
            <person name="Amaro C."/>
        </authorList>
    </citation>
    <scope>NUCLEOTIDE SEQUENCE</scope>
</reference>